<dbReference type="Pfam" id="PF01264">
    <property type="entry name" value="Chorismate_synt"/>
    <property type="match status" value="1"/>
</dbReference>
<dbReference type="Proteomes" id="UP000886743">
    <property type="component" value="Unassembled WGS sequence"/>
</dbReference>
<evidence type="ECO:0000256" key="1">
    <source>
        <dbReference type="ARBA" id="ARBA00005044"/>
    </source>
</evidence>
<evidence type="ECO:0000313" key="13">
    <source>
        <dbReference type="Proteomes" id="UP000886743"/>
    </source>
</evidence>
<keyword evidence="9 11" id="KW-0057">Aromatic amino acid biosynthesis</keyword>
<feature type="binding site" evidence="11">
    <location>
        <position position="45"/>
    </location>
    <ligand>
        <name>NADP(+)</name>
        <dbReference type="ChEBI" id="CHEBI:58349"/>
    </ligand>
</feature>
<evidence type="ECO:0000256" key="9">
    <source>
        <dbReference type="ARBA" id="ARBA00023141"/>
    </source>
</evidence>
<evidence type="ECO:0000256" key="5">
    <source>
        <dbReference type="ARBA" id="ARBA00022630"/>
    </source>
</evidence>
<dbReference type="InterPro" id="IPR035904">
    <property type="entry name" value="Chorismate_synth_AroC_sf"/>
</dbReference>
<comment type="similarity">
    <text evidence="2 11">Belongs to the chorismate synthase family.</text>
</comment>
<evidence type="ECO:0000256" key="7">
    <source>
        <dbReference type="ARBA" id="ARBA00022827"/>
    </source>
</evidence>
<gene>
    <name evidence="11 12" type="primary">aroC</name>
    <name evidence="12" type="ORF">IAC74_04750</name>
</gene>
<keyword evidence="8 11" id="KW-0521">NADP</keyword>
<keyword evidence="4 11" id="KW-0028">Amino-acid biosynthesis</keyword>
<dbReference type="GO" id="GO:0009423">
    <property type="term" value="P:chorismate biosynthetic process"/>
    <property type="evidence" value="ECO:0007669"/>
    <property type="project" value="UniProtKB-UniRule"/>
</dbReference>
<evidence type="ECO:0000256" key="3">
    <source>
        <dbReference type="ARBA" id="ARBA00013036"/>
    </source>
</evidence>
<name>A0A9D1T0B0_9FIRM</name>
<dbReference type="FunFam" id="3.60.150.10:FF:000002">
    <property type="entry name" value="Chorismate synthase"/>
    <property type="match status" value="1"/>
</dbReference>
<keyword evidence="6 11" id="KW-0288">FMN</keyword>
<comment type="cofactor">
    <cofactor evidence="11">
        <name>FMNH2</name>
        <dbReference type="ChEBI" id="CHEBI:57618"/>
    </cofactor>
    <text evidence="11">Reduced FMN (FMNH(2)).</text>
</comment>
<feature type="binding site" evidence="11">
    <location>
        <position position="329"/>
    </location>
    <ligand>
        <name>FMN</name>
        <dbReference type="ChEBI" id="CHEBI:58210"/>
    </ligand>
</feature>
<dbReference type="InterPro" id="IPR000453">
    <property type="entry name" value="Chorismate_synth"/>
</dbReference>
<feature type="binding site" evidence="11">
    <location>
        <begin position="126"/>
        <end position="128"/>
    </location>
    <ligand>
        <name>FMN</name>
        <dbReference type="ChEBI" id="CHEBI:58210"/>
    </ligand>
</feature>
<dbReference type="EMBL" id="DVOF01000136">
    <property type="protein sequence ID" value="HIV02862.1"/>
    <property type="molecule type" value="Genomic_DNA"/>
</dbReference>
<evidence type="ECO:0000256" key="4">
    <source>
        <dbReference type="ARBA" id="ARBA00022605"/>
    </source>
</evidence>
<dbReference type="PANTHER" id="PTHR21085">
    <property type="entry name" value="CHORISMATE SYNTHASE"/>
    <property type="match status" value="1"/>
</dbReference>
<keyword evidence="10 11" id="KW-0456">Lyase</keyword>
<reference evidence="12" key="2">
    <citation type="journal article" date="2021" name="PeerJ">
        <title>Extensive microbial diversity within the chicken gut microbiome revealed by metagenomics and culture.</title>
        <authorList>
            <person name="Gilroy R."/>
            <person name="Ravi A."/>
            <person name="Getino M."/>
            <person name="Pursley I."/>
            <person name="Horton D.L."/>
            <person name="Alikhan N.F."/>
            <person name="Baker D."/>
            <person name="Gharbi K."/>
            <person name="Hall N."/>
            <person name="Watson M."/>
            <person name="Adriaenssens E.M."/>
            <person name="Foster-Nyarko E."/>
            <person name="Jarju S."/>
            <person name="Secka A."/>
            <person name="Antonio M."/>
            <person name="Oren A."/>
            <person name="Chaudhuri R.R."/>
            <person name="La Ragione R."/>
            <person name="Hildebrand F."/>
            <person name="Pallen M.J."/>
        </authorList>
    </citation>
    <scope>NUCLEOTIDE SEQUENCE</scope>
    <source>
        <strain evidence="12">4920</strain>
    </source>
</reference>
<evidence type="ECO:0000256" key="6">
    <source>
        <dbReference type="ARBA" id="ARBA00022643"/>
    </source>
</evidence>
<feature type="binding site" evidence="11">
    <location>
        <position position="288"/>
    </location>
    <ligand>
        <name>FMN</name>
        <dbReference type="ChEBI" id="CHEBI:58210"/>
    </ligand>
</feature>
<evidence type="ECO:0000256" key="10">
    <source>
        <dbReference type="ARBA" id="ARBA00023239"/>
    </source>
</evidence>
<dbReference type="NCBIfam" id="NF003793">
    <property type="entry name" value="PRK05382.1"/>
    <property type="match status" value="1"/>
</dbReference>
<dbReference type="EC" id="4.2.3.5" evidence="3 11"/>
<feature type="binding site" evidence="11">
    <location>
        <position position="39"/>
    </location>
    <ligand>
        <name>NADP(+)</name>
        <dbReference type="ChEBI" id="CHEBI:58349"/>
    </ligand>
</feature>
<keyword evidence="7 11" id="KW-0274">FAD</keyword>
<comment type="caution">
    <text evidence="12">The sequence shown here is derived from an EMBL/GenBank/DDBJ whole genome shotgun (WGS) entry which is preliminary data.</text>
</comment>
<dbReference type="GO" id="GO:0004107">
    <property type="term" value="F:chorismate synthase activity"/>
    <property type="evidence" value="ECO:0007669"/>
    <property type="project" value="UniProtKB-UniRule"/>
</dbReference>
<comment type="pathway">
    <text evidence="1 11">Metabolic intermediate biosynthesis; chorismate biosynthesis; chorismate from D-erythrose 4-phosphate and phosphoenolpyruvate: step 7/7.</text>
</comment>
<comment type="subunit">
    <text evidence="11">Homotetramer.</text>
</comment>
<keyword evidence="5 11" id="KW-0285">Flavoprotein</keyword>
<feature type="binding site" evidence="11">
    <location>
        <begin position="245"/>
        <end position="246"/>
    </location>
    <ligand>
        <name>FMN</name>
        <dbReference type="ChEBI" id="CHEBI:58210"/>
    </ligand>
</feature>
<reference evidence="12" key="1">
    <citation type="submission" date="2020-10" db="EMBL/GenBank/DDBJ databases">
        <authorList>
            <person name="Gilroy R."/>
        </authorList>
    </citation>
    <scope>NUCLEOTIDE SEQUENCE</scope>
    <source>
        <strain evidence="12">4920</strain>
    </source>
</reference>
<evidence type="ECO:0000313" key="12">
    <source>
        <dbReference type="EMBL" id="HIV02862.1"/>
    </source>
</evidence>
<dbReference type="AlphaFoldDB" id="A0A9D1T0B0"/>
<evidence type="ECO:0000256" key="11">
    <source>
        <dbReference type="HAMAP-Rule" id="MF_00300"/>
    </source>
</evidence>
<comment type="function">
    <text evidence="11">Catalyzes the anti-1,4-elimination of the C-3 phosphate and the C-6 proR hydrogen from 5-enolpyruvylshikimate-3-phosphate (EPSP) to yield chorismate, which is the branch point compound that serves as the starting substrate for the three terminal pathways of aromatic amino acid biosynthesis. This reaction introduces a second double bond into the aromatic ring system.</text>
</comment>
<evidence type="ECO:0000256" key="2">
    <source>
        <dbReference type="ARBA" id="ARBA00008014"/>
    </source>
</evidence>
<dbReference type="GO" id="GO:0009073">
    <property type="term" value="P:aromatic amino acid family biosynthetic process"/>
    <property type="evidence" value="ECO:0007669"/>
    <property type="project" value="UniProtKB-KW"/>
</dbReference>
<sequence length="380" mass="40861">MRFLDAGETHGKCLAAIIEGLPSNLALDIEKINARLALRQGGYGRGGRMKIETDRVEILTGVRGGKTLGSPVTLLIRNRDFENWKDTMGTEESNGRRAVYVPRPGHADLTGALKYRHGDMRNVLERASARETAIRTAVGAVAQQLLSELGIETWSRTVRIGSVEDTSLVRDDDVIERVAASELRMYDGQATQEAKRLIDTAREAGESLGGVVEVVARGVVPGLGSYVQYDRKLDALLAGALMSVQAIKGVEVGLGFEAAARMGSQVHDSISYQGGFARATNRAGGIEGGMSNGEPIVVRAAMKPIPTLYKPLGSVDLRDKKPVEASVERSDICAVPACGVVCEAVVAYELARAVSEKFGSDSVEELKRNYAAYRADIESR</sequence>
<dbReference type="PANTHER" id="PTHR21085:SF0">
    <property type="entry name" value="CHORISMATE SYNTHASE"/>
    <property type="match status" value="1"/>
</dbReference>
<dbReference type="PIRSF" id="PIRSF001456">
    <property type="entry name" value="Chorismate_synth"/>
    <property type="match status" value="1"/>
</dbReference>
<protein>
    <recommendedName>
        <fullName evidence="3 11">Chorismate synthase</fullName>
        <shortName evidence="11">CS</shortName>
        <ecNumber evidence="3 11">4.2.3.5</ecNumber>
    </recommendedName>
    <alternativeName>
        <fullName evidence="11">5-enolpyruvylshikimate-3-phosphate phospholyase</fullName>
    </alternativeName>
</protein>
<accession>A0A9D1T0B0</accession>
<dbReference type="SUPFAM" id="SSF103263">
    <property type="entry name" value="Chorismate synthase, AroC"/>
    <property type="match status" value="1"/>
</dbReference>
<dbReference type="GO" id="GO:0010181">
    <property type="term" value="F:FMN binding"/>
    <property type="evidence" value="ECO:0007669"/>
    <property type="project" value="TreeGrafter"/>
</dbReference>
<proteinExistence type="inferred from homology"/>
<evidence type="ECO:0000256" key="8">
    <source>
        <dbReference type="ARBA" id="ARBA00022857"/>
    </source>
</evidence>
<organism evidence="12 13">
    <name type="scientific">Candidatus Aphodoplasma excrementigallinarum</name>
    <dbReference type="NCBI Taxonomy" id="2840673"/>
    <lineage>
        <taxon>Bacteria</taxon>
        <taxon>Bacillati</taxon>
        <taxon>Bacillota</taxon>
        <taxon>Clostridia</taxon>
        <taxon>Eubacteriales</taxon>
        <taxon>Candidatus Aphodoplasma</taxon>
    </lineage>
</organism>
<dbReference type="Gene3D" id="3.60.150.10">
    <property type="entry name" value="Chorismate synthase AroC"/>
    <property type="match status" value="1"/>
</dbReference>
<comment type="catalytic activity">
    <reaction evidence="11">
        <text>5-O-(1-carboxyvinyl)-3-phosphoshikimate = chorismate + phosphate</text>
        <dbReference type="Rhea" id="RHEA:21020"/>
        <dbReference type="ChEBI" id="CHEBI:29748"/>
        <dbReference type="ChEBI" id="CHEBI:43474"/>
        <dbReference type="ChEBI" id="CHEBI:57701"/>
        <dbReference type="EC" id="4.2.3.5"/>
    </reaction>
</comment>
<dbReference type="GO" id="GO:0008652">
    <property type="term" value="P:amino acid biosynthetic process"/>
    <property type="evidence" value="ECO:0007669"/>
    <property type="project" value="UniProtKB-KW"/>
</dbReference>
<dbReference type="NCBIfam" id="TIGR00033">
    <property type="entry name" value="aroC"/>
    <property type="match status" value="1"/>
</dbReference>
<dbReference type="CDD" id="cd07304">
    <property type="entry name" value="Chorismate_synthase"/>
    <property type="match status" value="1"/>
</dbReference>
<dbReference type="HAMAP" id="MF_00300">
    <property type="entry name" value="Chorismate_synth"/>
    <property type="match status" value="1"/>
</dbReference>
<dbReference type="GO" id="GO:0005829">
    <property type="term" value="C:cytosol"/>
    <property type="evidence" value="ECO:0007669"/>
    <property type="project" value="TreeGrafter"/>
</dbReference>
<feature type="binding site" evidence="11">
    <location>
        <begin position="303"/>
        <end position="307"/>
    </location>
    <ligand>
        <name>FMN</name>
        <dbReference type="ChEBI" id="CHEBI:58210"/>
    </ligand>
</feature>
<dbReference type="PROSITE" id="PS00788">
    <property type="entry name" value="CHORISMATE_SYNTHASE_2"/>
    <property type="match status" value="1"/>
</dbReference>
<dbReference type="InterPro" id="IPR020541">
    <property type="entry name" value="Chorismate_synthase_CS"/>
</dbReference>